<evidence type="ECO:0000313" key="2">
    <source>
        <dbReference type="Proteomes" id="UP000234681"/>
    </source>
</evidence>
<dbReference type="Proteomes" id="UP000234681">
    <property type="component" value="Chromosome X"/>
</dbReference>
<proteinExistence type="predicted"/>
<dbReference type="EMBL" id="CH474047">
    <property type="protein sequence ID" value="EDL85172.1"/>
    <property type="molecule type" value="Genomic_DNA"/>
</dbReference>
<accession>A6KGA7</accession>
<reference evidence="1 2" key="1">
    <citation type="submission" date="2005-09" db="EMBL/GenBank/DDBJ databases">
        <authorList>
            <person name="Mural R.J."/>
            <person name="Li P.W."/>
            <person name="Adams M.D."/>
            <person name="Amanatides P.G."/>
            <person name="Baden-Tillson H."/>
            <person name="Barnstead M."/>
            <person name="Chin S.H."/>
            <person name="Dew I."/>
            <person name="Evans C.A."/>
            <person name="Ferriera S."/>
            <person name="Flanigan M."/>
            <person name="Fosler C."/>
            <person name="Glodek A."/>
            <person name="Gu Z."/>
            <person name="Holt R.A."/>
            <person name="Jennings D."/>
            <person name="Kraft C.L."/>
            <person name="Lu F."/>
            <person name="Nguyen T."/>
            <person name="Nusskern D.R."/>
            <person name="Pfannkoch C.M."/>
            <person name="Sitter C."/>
            <person name="Sutton G.G."/>
            <person name="Venter J.C."/>
            <person name="Wang Z."/>
            <person name="Woodage T."/>
            <person name="Zheng X.H."/>
            <person name="Zhong F."/>
        </authorList>
    </citation>
    <scope>NUCLEOTIDE SEQUENCE [LARGE SCALE GENOMIC DNA]</scope>
    <source>
        <strain>BN</strain>
        <strain evidence="2">Sprague-Dawley</strain>
    </source>
</reference>
<gene>
    <name evidence="1" type="ORF">rCG_23176</name>
</gene>
<organism evidence="1 2">
    <name type="scientific">Rattus norvegicus</name>
    <name type="common">Rat</name>
    <dbReference type="NCBI Taxonomy" id="10116"/>
    <lineage>
        <taxon>Eukaryota</taxon>
        <taxon>Metazoa</taxon>
        <taxon>Chordata</taxon>
        <taxon>Craniata</taxon>
        <taxon>Vertebrata</taxon>
        <taxon>Euteleostomi</taxon>
        <taxon>Mammalia</taxon>
        <taxon>Eutheria</taxon>
        <taxon>Euarchontoglires</taxon>
        <taxon>Glires</taxon>
        <taxon>Rodentia</taxon>
        <taxon>Myomorpha</taxon>
        <taxon>Muroidea</taxon>
        <taxon>Muridae</taxon>
        <taxon>Murinae</taxon>
        <taxon>Rattus</taxon>
    </lineage>
</organism>
<evidence type="ECO:0000313" key="1">
    <source>
        <dbReference type="EMBL" id="EDL85172.1"/>
    </source>
</evidence>
<dbReference type="AlphaFoldDB" id="A6KGA7"/>
<sequence length="48" mass="5576">MVFWPVASHLPHSYTSFGEGNDEQVVIRCCHLCSQRSSSWWFISMLES</sequence>
<name>A6KGA7_RAT</name>
<protein>
    <submittedName>
        <fullName evidence="1">RCG23176</fullName>
    </submittedName>
</protein>